<dbReference type="InterPro" id="IPR001207">
    <property type="entry name" value="Transposase_mutator"/>
</dbReference>
<organism evidence="7 8">
    <name type="scientific">Streptomyces griseoloalbus</name>
    <dbReference type="NCBI Taxonomy" id="67303"/>
    <lineage>
        <taxon>Bacteria</taxon>
        <taxon>Bacillati</taxon>
        <taxon>Actinomycetota</taxon>
        <taxon>Actinomycetes</taxon>
        <taxon>Kitasatosporales</taxon>
        <taxon>Streptomycetaceae</taxon>
        <taxon>Streptomyces</taxon>
    </lineage>
</organism>
<gene>
    <name evidence="7" type="ORF">AB0D65_22130</name>
</gene>
<dbReference type="RefSeq" id="WP_359983562.1">
    <property type="nucleotide sequence ID" value="NZ_JBEZLS010000015.1"/>
</dbReference>
<protein>
    <recommendedName>
        <fullName evidence="6">Mutator family transposase</fullName>
    </recommendedName>
</protein>
<sequence>MLSVVNADGTTADGSSLIDEIVREGARRMLATALEAEVNAYIAELTEQRDDKGHRLVVRNGYHQPRTVTAAAGVVEVKAPRVNDKRVDEATGERKRFSSAILPPWCRKSPKISEVLPLLYLHGLSSGDFVPALEQFLGSSAGLSPATITRLTQQWQADHAAFMDRDLAQVDYVYVWADGIHLNVRLEEAKACVLVLLGVRADGSKELVALKDGYRESGESWADLLRDCARRGMRAPVLAVGDGALGFWKALAEVFPATREQRCWVHKTANVLDAMPKSAQPGAKRAIQDIYNAEDKQHAQAAIKKFAQLYGAKLPKAVKKITADKAELLAFFDFPAEHWIHLRTTNPIESTFSTVRLRTKVTRGAGSRAAALAMVFQLVESAQQRWRAVNAPHLVALVRAGARFERGQLVERPEAVAA</sequence>
<dbReference type="Pfam" id="PF00872">
    <property type="entry name" value="Transposase_mut"/>
    <property type="match status" value="1"/>
</dbReference>
<keyword evidence="5 6" id="KW-0233">DNA recombination</keyword>
<name>A0ABV3E8Z4_9ACTN</name>
<comment type="caution">
    <text evidence="7">The sequence shown here is derived from an EMBL/GenBank/DDBJ whole genome shotgun (WGS) entry which is preliminary data.</text>
</comment>
<evidence type="ECO:0000256" key="6">
    <source>
        <dbReference type="RuleBase" id="RU365089"/>
    </source>
</evidence>
<dbReference type="NCBIfam" id="NF033543">
    <property type="entry name" value="transpos_IS256"/>
    <property type="match status" value="1"/>
</dbReference>
<evidence type="ECO:0000256" key="4">
    <source>
        <dbReference type="ARBA" id="ARBA00023125"/>
    </source>
</evidence>
<dbReference type="EMBL" id="JBEZLS010000015">
    <property type="protein sequence ID" value="MEU9353600.1"/>
    <property type="molecule type" value="Genomic_DNA"/>
</dbReference>
<keyword evidence="8" id="KW-1185">Reference proteome</keyword>
<evidence type="ECO:0000313" key="8">
    <source>
        <dbReference type="Proteomes" id="UP001551582"/>
    </source>
</evidence>
<dbReference type="PANTHER" id="PTHR33217">
    <property type="entry name" value="TRANSPOSASE FOR INSERTION SEQUENCE ELEMENT IS1081"/>
    <property type="match status" value="1"/>
</dbReference>
<evidence type="ECO:0000256" key="2">
    <source>
        <dbReference type="ARBA" id="ARBA00010961"/>
    </source>
</evidence>
<reference evidence="7 8" key="1">
    <citation type="submission" date="2024-06" db="EMBL/GenBank/DDBJ databases">
        <title>The Natural Products Discovery Center: Release of the First 8490 Sequenced Strains for Exploring Actinobacteria Biosynthetic Diversity.</title>
        <authorList>
            <person name="Kalkreuter E."/>
            <person name="Kautsar S.A."/>
            <person name="Yang D."/>
            <person name="Bader C.D."/>
            <person name="Teijaro C.N."/>
            <person name="Fluegel L."/>
            <person name="Davis C.M."/>
            <person name="Simpson J.R."/>
            <person name="Lauterbach L."/>
            <person name="Steele A.D."/>
            <person name="Gui C."/>
            <person name="Meng S."/>
            <person name="Li G."/>
            <person name="Viehrig K."/>
            <person name="Ye F."/>
            <person name="Su P."/>
            <person name="Kiefer A.F."/>
            <person name="Nichols A."/>
            <person name="Cepeda A.J."/>
            <person name="Yan W."/>
            <person name="Fan B."/>
            <person name="Jiang Y."/>
            <person name="Adhikari A."/>
            <person name="Zheng C.-J."/>
            <person name="Schuster L."/>
            <person name="Cowan T.M."/>
            <person name="Smanski M.J."/>
            <person name="Chevrette M.G."/>
            <person name="De Carvalho L.P.S."/>
            <person name="Shen B."/>
        </authorList>
    </citation>
    <scope>NUCLEOTIDE SEQUENCE [LARGE SCALE GENOMIC DNA]</scope>
    <source>
        <strain evidence="7 8">NPDC048274</strain>
    </source>
</reference>
<keyword evidence="3 6" id="KW-0815">Transposition</keyword>
<evidence type="ECO:0000256" key="1">
    <source>
        <dbReference type="ARBA" id="ARBA00002190"/>
    </source>
</evidence>
<comment type="similarity">
    <text evidence="2 6">Belongs to the transposase mutator family.</text>
</comment>
<keyword evidence="6" id="KW-0814">Transposable element</keyword>
<evidence type="ECO:0000256" key="3">
    <source>
        <dbReference type="ARBA" id="ARBA00022578"/>
    </source>
</evidence>
<keyword evidence="4 6" id="KW-0238">DNA-binding</keyword>
<dbReference type="Proteomes" id="UP001551582">
    <property type="component" value="Unassembled WGS sequence"/>
</dbReference>
<dbReference type="PANTHER" id="PTHR33217:SF9">
    <property type="entry name" value="MUTATOR FAMILY TRANSPOSASE"/>
    <property type="match status" value="1"/>
</dbReference>
<evidence type="ECO:0000313" key="7">
    <source>
        <dbReference type="EMBL" id="MEU9353600.1"/>
    </source>
</evidence>
<dbReference type="PROSITE" id="PS01007">
    <property type="entry name" value="TRANSPOSASE_MUTATOR"/>
    <property type="match status" value="1"/>
</dbReference>
<accession>A0ABV3E8Z4</accession>
<evidence type="ECO:0000256" key="5">
    <source>
        <dbReference type="ARBA" id="ARBA00023172"/>
    </source>
</evidence>
<comment type="function">
    <text evidence="1 6">Required for the transposition of the insertion element.</text>
</comment>
<proteinExistence type="inferred from homology"/>